<accession>A0A918TET5</accession>
<keyword evidence="2" id="KW-0472">Membrane</keyword>
<feature type="region of interest" description="Disordered" evidence="1">
    <location>
        <begin position="83"/>
        <end position="103"/>
    </location>
</feature>
<reference evidence="3" key="1">
    <citation type="journal article" date="2014" name="Int. J. Syst. Evol. Microbiol.">
        <title>Complete genome sequence of Corynebacterium casei LMG S-19264T (=DSM 44701T), isolated from a smear-ripened cheese.</title>
        <authorList>
            <consortium name="US DOE Joint Genome Institute (JGI-PGF)"/>
            <person name="Walter F."/>
            <person name="Albersmeier A."/>
            <person name="Kalinowski J."/>
            <person name="Ruckert C."/>
        </authorList>
    </citation>
    <scope>NUCLEOTIDE SEQUENCE</scope>
    <source>
        <strain evidence="3">JCM 4633</strain>
    </source>
</reference>
<comment type="caution">
    <text evidence="3">The sequence shown here is derived from an EMBL/GenBank/DDBJ whole genome shotgun (WGS) entry which is preliminary data.</text>
</comment>
<sequence length="103" mass="10900">MATVGDIAAVAGLFSYVIVVPLFVPHATSCSEVMRFAGGRMPQQATGRKCINEGARLDCTYSAEFTMPREDVVARLKEAGPHPVSAALAPPGHRRGTSSLRDA</sequence>
<protein>
    <submittedName>
        <fullName evidence="3">Uncharacterized protein</fullName>
    </submittedName>
</protein>
<reference evidence="3" key="2">
    <citation type="submission" date="2020-09" db="EMBL/GenBank/DDBJ databases">
        <authorList>
            <person name="Sun Q."/>
            <person name="Ohkuma M."/>
        </authorList>
    </citation>
    <scope>NUCLEOTIDE SEQUENCE</scope>
    <source>
        <strain evidence="3">JCM 4633</strain>
    </source>
</reference>
<gene>
    <name evidence="3" type="ORF">GCM10010507_20660</name>
</gene>
<evidence type="ECO:0000313" key="4">
    <source>
        <dbReference type="Proteomes" id="UP000646244"/>
    </source>
</evidence>
<evidence type="ECO:0000313" key="3">
    <source>
        <dbReference type="EMBL" id="GHC45297.1"/>
    </source>
</evidence>
<evidence type="ECO:0000256" key="2">
    <source>
        <dbReference type="SAM" id="Phobius"/>
    </source>
</evidence>
<name>A0A918TET5_STRCJ</name>
<keyword evidence="2" id="KW-0812">Transmembrane</keyword>
<keyword evidence="2" id="KW-1133">Transmembrane helix</keyword>
<feature type="transmembrane region" description="Helical" evidence="2">
    <location>
        <begin position="7"/>
        <end position="24"/>
    </location>
</feature>
<dbReference type="Proteomes" id="UP000646244">
    <property type="component" value="Unassembled WGS sequence"/>
</dbReference>
<dbReference type="EMBL" id="BMVB01000005">
    <property type="protein sequence ID" value="GHC45297.1"/>
    <property type="molecule type" value="Genomic_DNA"/>
</dbReference>
<evidence type="ECO:0000256" key="1">
    <source>
        <dbReference type="SAM" id="MobiDB-lite"/>
    </source>
</evidence>
<dbReference type="AlphaFoldDB" id="A0A918TET5"/>
<proteinExistence type="predicted"/>
<organism evidence="3 4">
    <name type="scientific">Streptomyces cinnamoneus</name>
    <name type="common">Streptoverticillium cinnamoneum</name>
    <dbReference type="NCBI Taxonomy" id="53446"/>
    <lineage>
        <taxon>Bacteria</taxon>
        <taxon>Bacillati</taxon>
        <taxon>Actinomycetota</taxon>
        <taxon>Actinomycetes</taxon>
        <taxon>Kitasatosporales</taxon>
        <taxon>Streptomycetaceae</taxon>
        <taxon>Streptomyces</taxon>
        <taxon>Streptomyces cinnamoneus group</taxon>
    </lineage>
</organism>